<comment type="caution">
    <text evidence="7">The sequence shown here is derived from an EMBL/GenBank/DDBJ whole genome shotgun (WGS) entry which is preliminary data.</text>
</comment>
<dbReference type="PROSITE" id="PS51350">
    <property type="entry name" value="PTS_HPR_DOM"/>
    <property type="match status" value="1"/>
</dbReference>
<dbReference type="HOGENOM" id="CLU_136230_2_2_9"/>
<feature type="domain" description="HPr" evidence="6">
    <location>
        <begin position="25"/>
        <end position="112"/>
    </location>
</feature>
<dbReference type="InterPro" id="IPR050399">
    <property type="entry name" value="HPr"/>
</dbReference>
<dbReference type="PANTHER" id="PTHR33705:SF2">
    <property type="entry name" value="PHOSPHOCARRIER PROTEIN NPR"/>
    <property type="match status" value="1"/>
</dbReference>
<evidence type="ECO:0000259" key="6">
    <source>
        <dbReference type="PROSITE" id="PS51350"/>
    </source>
</evidence>
<dbReference type="Proteomes" id="UP000005309">
    <property type="component" value="Unassembled WGS sequence"/>
</dbReference>
<dbReference type="CDD" id="cd00367">
    <property type="entry name" value="PTS-HPr_like"/>
    <property type="match status" value="1"/>
</dbReference>
<dbReference type="InterPro" id="IPR000032">
    <property type="entry name" value="HPr-like"/>
</dbReference>
<keyword evidence="8" id="KW-1185">Reference proteome</keyword>
<evidence type="ECO:0000256" key="5">
    <source>
        <dbReference type="ARBA" id="ARBA00022683"/>
    </source>
</evidence>
<dbReference type="InterPro" id="IPR035895">
    <property type="entry name" value="HPr-like_sf"/>
</dbReference>
<dbReference type="AlphaFoldDB" id="C4V612"/>
<dbReference type="Gene3D" id="3.30.1340.10">
    <property type="entry name" value="HPr-like"/>
    <property type="match status" value="1"/>
</dbReference>
<organism evidence="7 8">
    <name type="scientific">Selenomonas flueggei ATCC 43531</name>
    <dbReference type="NCBI Taxonomy" id="638302"/>
    <lineage>
        <taxon>Bacteria</taxon>
        <taxon>Bacillati</taxon>
        <taxon>Bacillota</taxon>
        <taxon>Negativicutes</taxon>
        <taxon>Selenomonadales</taxon>
        <taxon>Selenomonadaceae</taxon>
        <taxon>Selenomonas</taxon>
    </lineage>
</organism>
<dbReference type="OrthoDB" id="9809047at2"/>
<protein>
    <recommendedName>
        <fullName evidence="3">Phosphocarrier protein HPr</fullName>
    </recommendedName>
</protein>
<keyword evidence="5" id="KW-0598">Phosphotransferase system</keyword>
<dbReference type="GO" id="GO:0005737">
    <property type="term" value="C:cytoplasm"/>
    <property type="evidence" value="ECO:0007669"/>
    <property type="project" value="UniProtKB-SubCell"/>
</dbReference>
<sequence length="112" mass="11923">MTRVCLLIPFFICRIALYDMKGGDEMKVTLTVENASGLHARPAAMIAEEAGQFQADVKLHANGRTAAATDVLQIMGLGITCGTEVTVEASGEEETAAVYTLAGMLAAKKIYR</sequence>
<accession>C4V612</accession>
<evidence type="ECO:0000256" key="2">
    <source>
        <dbReference type="ARBA" id="ARBA00004496"/>
    </source>
</evidence>
<keyword evidence="4" id="KW-0963">Cytoplasm</keyword>
<dbReference type="PANTHER" id="PTHR33705">
    <property type="entry name" value="PHOSPHOCARRIER PROTEIN HPR"/>
    <property type="match status" value="1"/>
</dbReference>
<dbReference type="PROSITE" id="PS00369">
    <property type="entry name" value="PTS_HPR_HIS"/>
    <property type="match status" value="1"/>
</dbReference>
<proteinExistence type="predicted"/>
<dbReference type="Pfam" id="PF00381">
    <property type="entry name" value="PTS-HPr"/>
    <property type="match status" value="1"/>
</dbReference>
<comment type="function">
    <text evidence="1">General (non sugar-specific) component of the phosphoenolpyruvate-dependent sugar phosphotransferase system (sugar PTS). This major carbohydrate active-transport system catalyzes the phosphorylation of incoming sugar substrates concomitantly with their translocation across the cell membrane. The phosphoryl group from phosphoenolpyruvate (PEP) is transferred to the phosphoryl carrier protein HPr by enzyme I. Phospho-HPr then transfers it to the PTS EIIA domain.</text>
</comment>
<gene>
    <name evidence="7" type="ORF">HMPREF0908_1912</name>
</gene>
<dbReference type="eggNOG" id="COG1925">
    <property type="taxonomic scope" value="Bacteria"/>
</dbReference>
<dbReference type="GO" id="GO:0009401">
    <property type="term" value="P:phosphoenolpyruvate-dependent sugar phosphotransferase system"/>
    <property type="evidence" value="ECO:0007669"/>
    <property type="project" value="UniProtKB-KW"/>
</dbReference>
<dbReference type="NCBIfam" id="TIGR01003">
    <property type="entry name" value="PTS_HPr_family"/>
    <property type="match status" value="1"/>
</dbReference>
<evidence type="ECO:0000256" key="4">
    <source>
        <dbReference type="ARBA" id="ARBA00022490"/>
    </source>
</evidence>
<dbReference type="SUPFAM" id="SSF55594">
    <property type="entry name" value="HPr-like"/>
    <property type="match status" value="1"/>
</dbReference>
<evidence type="ECO:0000313" key="7">
    <source>
        <dbReference type="EMBL" id="EEQ47610.1"/>
    </source>
</evidence>
<evidence type="ECO:0000313" key="8">
    <source>
        <dbReference type="Proteomes" id="UP000005309"/>
    </source>
</evidence>
<comment type="subcellular location">
    <subcellularLocation>
        <location evidence="2">Cytoplasm</location>
    </subcellularLocation>
</comment>
<reference evidence="7 8" key="1">
    <citation type="submission" date="2009-04" db="EMBL/GenBank/DDBJ databases">
        <authorList>
            <person name="Qin X."/>
            <person name="Bachman B."/>
            <person name="Battles P."/>
            <person name="Bell A."/>
            <person name="Bess C."/>
            <person name="Bickham C."/>
            <person name="Chaboub L."/>
            <person name="Chen D."/>
            <person name="Coyle M."/>
            <person name="Deiros D.R."/>
            <person name="Dinh H."/>
            <person name="Forbes L."/>
            <person name="Fowler G."/>
            <person name="Francisco L."/>
            <person name="Fu Q."/>
            <person name="Gubbala S."/>
            <person name="Hale W."/>
            <person name="Han Y."/>
            <person name="Hemphill L."/>
            <person name="Highlander S.K."/>
            <person name="Hirani K."/>
            <person name="Hogues M."/>
            <person name="Jackson L."/>
            <person name="Jakkamsetti A."/>
            <person name="Javaid M."/>
            <person name="Jiang H."/>
            <person name="Korchina V."/>
            <person name="Kovar C."/>
            <person name="Lara F."/>
            <person name="Lee S."/>
            <person name="Mata R."/>
            <person name="Mathew T."/>
            <person name="Moen C."/>
            <person name="Morales K."/>
            <person name="Munidasa M."/>
            <person name="Nazareth L."/>
            <person name="Ngo R."/>
            <person name="Nguyen L."/>
            <person name="Okwuonu G."/>
            <person name="Ongeri F."/>
            <person name="Patil S."/>
            <person name="Petrosino J."/>
            <person name="Pham C."/>
            <person name="Pham P."/>
            <person name="Pu L.-L."/>
            <person name="Puazo M."/>
            <person name="Raj R."/>
            <person name="Reid J."/>
            <person name="Rouhana J."/>
            <person name="Saada N."/>
            <person name="Shang Y."/>
            <person name="Simmons D."/>
            <person name="Thornton R."/>
            <person name="Warren J."/>
            <person name="Weissenberger G."/>
            <person name="Zhang J."/>
            <person name="Zhang L."/>
            <person name="Zhou C."/>
            <person name="Zhu D."/>
            <person name="Muzny D."/>
            <person name="Worley K."/>
            <person name="Gibbs R."/>
        </authorList>
    </citation>
    <scope>NUCLEOTIDE SEQUENCE [LARGE SCALE GENOMIC DNA]</scope>
    <source>
        <strain evidence="7 8">ATCC 43531</strain>
    </source>
</reference>
<dbReference type="PRINTS" id="PR00107">
    <property type="entry name" value="PHOSPHOCPHPR"/>
</dbReference>
<evidence type="ECO:0000256" key="3">
    <source>
        <dbReference type="ARBA" id="ARBA00020422"/>
    </source>
</evidence>
<dbReference type="STRING" id="638302.HMPREF0908_1912"/>
<evidence type="ECO:0000256" key="1">
    <source>
        <dbReference type="ARBA" id="ARBA00003681"/>
    </source>
</evidence>
<dbReference type="InterPro" id="IPR001020">
    <property type="entry name" value="PTS_HPr_His_P_site"/>
</dbReference>
<name>C4V612_9FIRM</name>
<dbReference type="EMBL" id="ACLA01000033">
    <property type="protein sequence ID" value="EEQ47610.1"/>
    <property type="molecule type" value="Genomic_DNA"/>
</dbReference>